<dbReference type="SUPFAM" id="SSF53613">
    <property type="entry name" value="Ribokinase-like"/>
    <property type="match status" value="1"/>
</dbReference>
<dbReference type="EMBL" id="CACSIO010000045">
    <property type="protein sequence ID" value="CAA0122419.1"/>
    <property type="molecule type" value="Genomic_DNA"/>
</dbReference>
<dbReference type="EMBL" id="CACSIO010000004">
    <property type="protein sequence ID" value="CAA0096859.1"/>
    <property type="molecule type" value="Genomic_DNA"/>
</dbReference>
<dbReference type="Gene3D" id="3.40.50.620">
    <property type="entry name" value="HUPs"/>
    <property type="match status" value="1"/>
</dbReference>
<evidence type="ECO:0000256" key="9">
    <source>
        <dbReference type="ARBA" id="ARBA00023277"/>
    </source>
</evidence>
<evidence type="ECO:0000256" key="1">
    <source>
        <dbReference type="ARBA" id="ARBA00002319"/>
    </source>
</evidence>
<reference evidence="14 16" key="1">
    <citation type="submission" date="2019-11" db="EMBL/GenBank/DDBJ databases">
        <authorList>
            <person name="Holert J."/>
        </authorList>
    </citation>
    <scope>NUCLEOTIDE SEQUENCE [LARGE SCALE GENOMIC DNA]</scope>
    <source>
        <strain evidence="14">SB11_3</strain>
    </source>
</reference>
<proteinExistence type="inferred from homology"/>
<evidence type="ECO:0000313" key="16">
    <source>
        <dbReference type="Proteomes" id="UP000441399"/>
    </source>
</evidence>
<comment type="pathway">
    <text evidence="11">Nucleotide-sugar biosynthesis; ADP-L-glycero-beta-D-manno-heptose biosynthesis; ADP-L-glycero-beta-D-manno-heptose from D-glycero-beta-D-manno-heptose 7-phosphate: step 3/4.</text>
</comment>
<comment type="catalytic activity">
    <reaction evidence="10 11">
        <text>D-glycero-beta-D-manno-heptose 1-phosphate + ATP + H(+) = ADP-D-glycero-beta-D-manno-heptose + diphosphate</text>
        <dbReference type="Rhea" id="RHEA:27465"/>
        <dbReference type="ChEBI" id="CHEBI:15378"/>
        <dbReference type="ChEBI" id="CHEBI:30616"/>
        <dbReference type="ChEBI" id="CHEBI:33019"/>
        <dbReference type="ChEBI" id="CHEBI:59967"/>
        <dbReference type="ChEBI" id="CHEBI:61593"/>
        <dbReference type="EC" id="2.7.7.70"/>
    </reaction>
</comment>
<dbReference type="NCBIfam" id="TIGR00125">
    <property type="entry name" value="cyt_tran_rel"/>
    <property type="match status" value="1"/>
</dbReference>
<dbReference type="GO" id="GO:0005524">
    <property type="term" value="F:ATP binding"/>
    <property type="evidence" value="ECO:0007669"/>
    <property type="project" value="UniProtKB-UniRule"/>
</dbReference>
<dbReference type="GO" id="GO:0033786">
    <property type="term" value="F:heptose-1-phosphate adenylyltransferase activity"/>
    <property type="evidence" value="ECO:0007669"/>
    <property type="project" value="UniProtKB-UniRule"/>
</dbReference>
<dbReference type="PANTHER" id="PTHR46969:SF1">
    <property type="entry name" value="BIFUNCTIONAL PROTEIN HLDE"/>
    <property type="match status" value="1"/>
</dbReference>
<comment type="function">
    <text evidence="1 11">Catalyzes the phosphorylation of D-glycero-D-manno-heptose 7-phosphate at the C-1 position to selectively form D-glycero-beta-D-manno-heptose-1,7-bisphosphate.</text>
</comment>
<evidence type="ECO:0000313" key="15">
    <source>
        <dbReference type="EMBL" id="CAA0122419.1"/>
    </source>
</evidence>
<feature type="region of interest" description="Ribokinase" evidence="11">
    <location>
        <begin position="1"/>
        <end position="327"/>
    </location>
</feature>
<accession>A0A5S9P0V0</accession>
<keyword evidence="16" id="KW-1185">Reference proteome</keyword>
<feature type="active site" evidence="11">
    <location>
        <position position="274"/>
    </location>
</feature>
<keyword evidence="4 11" id="KW-0548">Nucleotidyltransferase</keyword>
<dbReference type="PANTHER" id="PTHR46969">
    <property type="entry name" value="BIFUNCTIONAL PROTEIN HLDE"/>
    <property type="match status" value="1"/>
</dbReference>
<sequence length="484" mass="51962">MADNTMTTVPHTMLPLDFRAARILVVGDLMLDQYWLGQTGRISPEAPVPVVKVTSTEMRLGGAANAALNARSLGANVTLAGILGDDDNAAHVRTLLDDQQIEDLSVVDSSASTITKLRMISRGQHVVRADFEDTFSDAAINALVQKVSDAIEGFDLILLSDYKKGALDHCEQIIEAARKHGKPVIIDPKGQDFSHYRHAALLTPNLSEFEAIVGSCKDEQDMFHKADQLIKELDLGALLLTRSEQGMTLFNPDGSHHHFNATAKEVYDVTGAGDTVIATLACAMTTELPLDEAVMLANTAASIVVGRMGAATVTPLELKLALDNAGAQPSGITTIEQLVKLVQFEQSLGKKIVFTNGCFDILHKGHAQYLQEAGLLGDRLIVAVNSDESVARLKGPTRPINTVDDRMAVISSLKSVDWVLNFAEDTPEGLLRALKPDILVKGGDYQIDQVVGADIVAGYGGKVAVLSLQKGRSTTNIIDSIKSH</sequence>
<dbReference type="CDD" id="cd01172">
    <property type="entry name" value="RfaE_like"/>
    <property type="match status" value="1"/>
</dbReference>
<keyword evidence="6 11" id="KW-0418">Kinase</keyword>
<dbReference type="Gene3D" id="3.40.1190.20">
    <property type="match status" value="1"/>
</dbReference>
<keyword evidence="3 11" id="KW-0808">Transferase</keyword>
<dbReference type="UniPathway" id="UPA00356">
    <property type="reaction ID" value="UER00437"/>
</dbReference>
<dbReference type="InterPro" id="IPR014729">
    <property type="entry name" value="Rossmann-like_a/b/a_fold"/>
</dbReference>
<evidence type="ECO:0000256" key="10">
    <source>
        <dbReference type="ARBA" id="ARBA00047428"/>
    </source>
</evidence>
<protein>
    <recommendedName>
        <fullName evidence="11">Bifunctional protein HldE</fullName>
    </recommendedName>
    <domain>
        <recommendedName>
            <fullName evidence="11">D-beta-D-heptose 7-phosphate kinase</fullName>
            <ecNumber evidence="11">2.7.1.167</ecNumber>
        </recommendedName>
        <alternativeName>
            <fullName evidence="11">D-beta-D-heptose 7-phosphotransferase</fullName>
        </alternativeName>
        <alternativeName>
            <fullName evidence="11">D-glycero-beta-D-manno-heptose-7-phosphate kinase</fullName>
        </alternativeName>
    </domain>
    <domain>
        <recommendedName>
            <fullName evidence="11">D-beta-D-heptose 1-phosphate adenylyltransferase</fullName>
            <ecNumber evidence="11">2.7.7.70</ecNumber>
        </recommendedName>
        <alternativeName>
            <fullName evidence="11">D-glycero-beta-D-manno-heptose 1-phosphate adenylyltransferase</fullName>
        </alternativeName>
    </domain>
</protein>
<comment type="similarity">
    <text evidence="11">In the C-terminal section; belongs to the cytidylyltransferase family.</text>
</comment>
<dbReference type="InterPro" id="IPR029056">
    <property type="entry name" value="Ribokinase-like"/>
</dbReference>
<comment type="function">
    <text evidence="2 11">Catalyzes the ADP transfer from ATP to D-glycero-beta-D-manno-heptose 1-phosphate, yielding ADP-D-glycero-beta-D-manno-heptose.</text>
</comment>
<dbReference type="Pfam" id="PF00294">
    <property type="entry name" value="PfkB"/>
    <property type="match status" value="1"/>
</dbReference>
<comment type="subunit">
    <text evidence="11">Homodimer.</text>
</comment>
<dbReference type="InterPro" id="IPR004821">
    <property type="entry name" value="Cyt_trans-like"/>
</dbReference>
<dbReference type="NCBIfam" id="NF008454">
    <property type="entry name" value="PRK11316.1"/>
    <property type="match status" value="1"/>
</dbReference>
<dbReference type="InterPro" id="IPR011913">
    <property type="entry name" value="RfaE_dom_I"/>
</dbReference>
<feature type="region of interest" description="Cytidylyltransferase" evidence="11">
    <location>
        <begin position="354"/>
        <end position="484"/>
    </location>
</feature>
<evidence type="ECO:0000313" key="14">
    <source>
        <dbReference type="EMBL" id="CAA0096859.1"/>
    </source>
</evidence>
<dbReference type="HAMAP" id="MF_01603">
    <property type="entry name" value="HldE"/>
    <property type="match status" value="1"/>
</dbReference>
<dbReference type="Pfam" id="PF01467">
    <property type="entry name" value="CTP_transf_like"/>
    <property type="match status" value="1"/>
</dbReference>
<keyword evidence="9 11" id="KW-0119">Carbohydrate metabolism</keyword>
<keyword evidence="7 11" id="KW-0067">ATP-binding</keyword>
<evidence type="ECO:0000256" key="6">
    <source>
        <dbReference type="ARBA" id="ARBA00022777"/>
    </source>
</evidence>
<dbReference type="NCBIfam" id="TIGR02199">
    <property type="entry name" value="rfaE_dom_II"/>
    <property type="match status" value="1"/>
</dbReference>
<evidence type="ECO:0000256" key="11">
    <source>
        <dbReference type="HAMAP-Rule" id="MF_01603"/>
    </source>
</evidence>
<evidence type="ECO:0000256" key="3">
    <source>
        <dbReference type="ARBA" id="ARBA00022679"/>
    </source>
</evidence>
<organism evidence="14 16">
    <name type="scientific">BD1-7 clade bacterium</name>
    <dbReference type="NCBI Taxonomy" id="2029982"/>
    <lineage>
        <taxon>Bacteria</taxon>
        <taxon>Pseudomonadati</taxon>
        <taxon>Pseudomonadota</taxon>
        <taxon>Gammaproteobacteria</taxon>
        <taxon>Cellvibrionales</taxon>
        <taxon>Spongiibacteraceae</taxon>
        <taxon>BD1-7 clade</taxon>
    </lineage>
</organism>
<dbReference type="EC" id="2.7.1.167" evidence="11"/>
<evidence type="ECO:0000256" key="8">
    <source>
        <dbReference type="ARBA" id="ARBA00023268"/>
    </source>
</evidence>
<dbReference type="AlphaFoldDB" id="A0A5S9P0V0"/>
<comment type="pathway">
    <text evidence="11">Nucleotide-sugar biosynthesis; ADP-L-glycero-beta-D-manno-heptose biosynthesis; ADP-L-glycero-beta-D-manno-heptose from D-glycero-beta-D-manno-heptose 7-phosphate: step 1/4.</text>
</comment>
<dbReference type="GO" id="GO:0097171">
    <property type="term" value="P:ADP-L-glycero-beta-D-manno-heptose biosynthetic process"/>
    <property type="evidence" value="ECO:0007669"/>
    <property type="project" value="UniProtKB-UniPathway"/>
</dbReference>
<feature type="domain" description="Carbohydrate kinase PfkB" evidence="12">
    <location>
        <begin position="22"/>
        <end position="314"/>
    </location>
</feature>
<evidence type="ECO:0000256" key="5">
    <source>
        <dbReference type="ARBA" id="ARBA00022741"/>
    </source>
</evidence>
<dbReference type="InterPro" id="IPR011611">
    <property type="entry name" value="PfkB_dom"/>
</dbReference>
<evidence type="ECO:0000256" key="4">
    <source>
        <dbReference type="ARBA" id="ARBA00022695"/>
    </source>
</evidence>
<feature type="domain" description="Cytidyltransferase-like" evidence="13">
    <location>
        <begin position="354"/>
        <end position="448"/>
    </location>
</feature>
<dbReference type="InterPro" id="IPR011914">
    <property type="entry name" value="RfaE_dom_II"/>
</dbReference>
<dbReference type="GO" id="GO:0033785">
    <property type="term" value="F:heptose 7-phosphate kinase activity"/>
    <property type="evidence" value="ECO:0007669"/>
    <property type="project" value="UniProtKB-UniRule"/>
</dbReference>
<name>A0A5S9P0V0_9GAMM</name>
<dbReference type="NCBIfam" id="TIGR02198">
    <property type="entry name" value="rfaE_dom_I"/>
    <property type="match status" value="1"/>
</dbReference>
<keyword evidence="8 11" id="KW-0511">Multifunctional enzyme</keyword>
<evidence type="ECO:0000259" key="13">
    <source>
        <dbReference type="Pfam" id="PF01467"/>
    </source>
</evidence>
<comment type="catalytic activity">
    <reaction evidence="11">
        <text>D-glycero-beta-D-manno-heptose 7-phosphate + ATP = D-glycero-beta-D-manno-heptose 1,7-bisphosphate + ADP + H(+)</text>
        <dbReference type="Rhea" id="RHEA:27473"/>
        <dbReference type="ChEBI" id="CHEBI:15378"/>
        <dbReference type="ChEBI" id="CHEBI:30616"/>
        <dbReference type="ChEBI" id="CHEBI:60204"/>
        <dbReference type="ChEBI" id="CHEBI:60208"/>
        <dbReference type="ChEBI" id="CHEBI:456216"/>
        <dbReference type="EC" id="2.7.1.167"/>
    </reaction>
</comment>
<dbReference type="InterPro" id="IPR023030">
    <property type="entry name" value="Bifunc_HldE"/>
</dbReference>
<dbReference type="GO" id="GO:0016773">
    <property type="term" value="F:phosphotransferase activity, alcohol group as acceptor"/>
    <property type="evidence" value="ECO:0007669"/>
    <property type="project" value="InterPro"/>
</dbReference>
<keyword evidence="5 11" id="KW-0547">Nucleotide-binding</keyword>
<dbReference type="SUPFAM" id="SSF52374">
    <property type="entry name" value="Nucleotidylyl transferase"/>
    <property type="match status" value="1"/>
</dbReference>
<comment type="similarity">
    <text evidence="11">In the N-terminal section; belongs to the carbohydrate kinase PfkB family.</text>
</comment>
<gene>
    <name evidence="14" type="primary">hldE_2</name>
    <name evidence="11" type="synonym">hldE</name>
    <name evidence="15" type="synonym">hldE_1</name>
    <name evidence="15" type="ORF">OPDIPICF_02598</name>
    <name evidence="14" type="ORF">OPDIPICF_04018</name>
</gene>
<dbReference type="Proteomes" id="UP000441399">
    <property type="component" value="Unassembled WGS sequence"/>
</dbReference>
<evidence type="ECO:0000256" key="2">
    <source>
        <dbReference type="ARBA" id="ARBA00003753"/>
    </source>
</evidence>
<dbReference type="EC" id="2.7.7.70" evidence="11"/>
<dbReference type="GO" id="GO:0005829">
    <property type="term" value="C:cytosol"/>
    <property type="evidence" value="ECO:0007669"/>
    <property type="project" value="TreeGrafter"/>
</dbReference>
<feature type="binding site" evidence="11">
    <location>
        <begin position="205"/>
        <end position="208"/>
    </location>
    <ligand>
        <name>ATP</name>
        <dbReference type="ChEBI" id="CHEBI:30616"/>
    </ligand>
</feature>
<evidence type="ECO:0000259" key="12">
    <source>
        <dbReference type="Pfam" id="PF00294"/>
    </source>
</evidence>
<evidence type="ECO:0000256" key="7">
    <source>
        <dbReference type="ARBA" id="ARBA00022840"/>
    </source>
</evidence>
<dbReference type="FunFam" id="3.40.1190.20:FF:000002">
    <property type="entry name" value="Bifunctional protein HldE"/>
    <property type="match status" value="1"/>
</dbReference>